<dbReference type="AlphaFoldDB" id="A0A1G5S4Q1"/>
<name>A0A1G5S4Q1_9FIRM</name>
<dbReference type="Gene3D" id="2.40.30.170">
    <property type="match status" value="1"/>
</dbReference>
<accession>A0A1G5S4Q1</accession>
<dbReference type="Gene3D" id="2.40.420.20">
    <property type="match status" value="1"/>
</dbReference>
<dbReference type="EMBL" id="FMWL01000018">
    <property type="protein sequence ID" value="SCZ81344.1"/>
    <property type="molecule type" value="Genomic_DNA"/>
</dbReference>
<gene>
    <name evidence="4" type="ORF">SAMN03080599_02740</name>
</gene>
<evidence type="ECO:0000259" key="3">
    <source>
        <dbReference type="Pfam" id="PF25967"/>
    </source>
</evidence>
<dbReference type="Pfam" id="PF25967">
    <property type="entry name" value="RND-MFP_C"/>
    <property type="match status" value="1"/>
</dbReference>
<keyword evidence="2" id="KW-0175">Coiled coil</keyword>
<proteinExistence type="predicted"/>
<dbReference type="Gene3D" id="1.10.287.470">
    <property type="entry name" value="Helix hairpin bin"/>
    <property type="match status" value="1"/>
</dbReference>
<sequence>MKKKIKLRNLLLLAVGIILVGAGAYYNYISSQVKLVPYEVTRGDLKEVVESTGTVASQSSTVIYAKQGGFVSDLAFEVGNVVNAGDTVAVLSAEDLYYSIQTAQAQVNGARAEYARAAEQNDPLLTAMSQTAVDSAQLNYDTAVKTLADTQALFDAGAVSQAELDGATLAVSHAEAALTTAKNQLALQKKGTSRNLLSSISAGITAAQSELNRLKAMDGNRTVVAAQSGVMTERYVDLGTYVAPGMPLAEISAVDQLLIETDVVAKDVPSLSVGMKADLYADGSFITTGTLSKIHPKLTEIMSNLGIVQKRVRVEITVDGVSAAGGSPVGDSPVGDRDISDGAAPATLMLGQDVDVEFIQNEKKDVILVETDYVYEDGPDGSNYVLVIEDGKLAMRPVEVGLQGELYYEIVSGLAAGDQIVGEIENTVAVGDRVSW</sequence>
<comment type="subcellular location">
    <subcellularLocation>
        <location evidence="1">Cell envelope</location>
    </subcellularLocation>
</comment>
<dbReference type="Proteomes" id="UP000199208">
    <property type="component" value="Unassembled WGS sequence"/>
</dbReference>
<dbReference type="RefSeq" id="WP_170829459.1">
    <property type="nucleotide sequence ID" value="NZ_FMWL01000018.1"/>
</dbReference>
<dbReference type="InterPro" id="IPR058627">
    <property type="entry name" value="MdtA-like_C"/>
</dbReference>
<evidence type="ECO:0000313" key="4">
    <source>
        <dbReference type="EMBL" id="SCZ81344.1"/>
    </source>
</evidence>
<dbReference type="InterPro" id="IPR050465">
    <property type="entry name" value="UPF0194_transport"/>
</dbReference>
<dbReference type="PANTHER" id="PTHR32347:SF14">
    <property type="entry name" value="EFFLUX SYSTEM COMPONENT YKNX-RELATED"/>
    <property type="match status" value="1"/>
</dbReference>
<dbReference type="Gene3D" id="2.40.50.100">
    <property type="match status" value="1"/>
</dbReference>
<dbReference type="STRING" id="1120920.SAMN03080599_02740"/>
<keyword evidence="5" id="KW-1185">Reference proteome</keyword>
<evidence type="ECO:0000256" key="1">
    <source>
        <dbReference type="ARBA" id="ARBA00004196"/>
    </source>
</evidence>
<organism evidence="4 5">
    <name type="scientific">Acidaminobacter hydrogenoformans DSM 2784</name>
    <dbReference type="NCBI Taxonomy" id="1120920"/>
    <lineage>
        <taxon>Bacteria</taxon>
        <taxon>Bacillati</taxon>
        <taxon>Bacillota</taxon>
        <taxon>Clostridia</taxon>
        <taxon>Peptostreptococcales</taxon>
        <taxon>Acidaminobacteraceae</taxon>
        <taxon>Acidaminobacter</taxon>
    </lineage>
</organism>
<protein>
    <submittedName>
        <fullName evidence="4">Multidrug resistance efflux pump</fullName>
    </submittedName>
</protein>
<feature type="domain" description="Multidrug resistance protein MdtA-like C-terminal permuted SH3" evidence="3">
    <location>
        <begin position="377"/>
        <end position="421"/>
    </location>
</feature>
<evidence type="ECO:0000256" key="2">
    <source>
        <dbReference type="ARBA" id="ARBA00023054"/>
    </source>
</evidence>
<dbReference type="SUPFAM" id="SSF111369">
    <property type="entry name" value="HlyD-like secretion proteins"/>
    <property type="match status" value="1"/>
</dbReference>
<dbReference type="PANTHER" id="PTHR32347">
    <property type="entry name" value="EFFLUX SYSTEM COMPONENT YKNX-RELATED"/>
    <property type="match status" value="1"/>
</dbReference>
<reference evidence="4 5" key="1">
    <citation type="submission" date="2016-10" db="EMBL/GenBank/DDBJ databases">
        <authorList>
            <person name="de Groot N.N."/>
        </authorList>
    </citation>
    <scope>NUCLEOTIDE SEQUENCE [LARGE SCALE GENOMIC DNA]</scope>
    <source>
        <strain evidence="4 5">DSM 2784</strain>
    </source>
</reference>
<dbReference type="GO" id="GO:0030313">
    <property type="term" value="C:cell envelope"/>
    <property type="evidence" value="ECO:0007669"/>
    <property type="project" value="UniProtKB-SubCell"/>
</dbReference>
<evidence type="ECO:0000313" key="5">
    <source>
        <dbReference type="Proteomes" id="UP000199208"/>
    </source>
</evidence>